<dbReference type="EMBL" id="BAAATM010000026">
    <property type="protein sequence ID" value="GAA2556905.1"/>
    <property type="molecule type" value="Genomic_DNA"/>
</dbReference>
<name>A0ABN3P3B8_9ACTN</name>
<keyword evidence="2" id="KW-1185">Reference proteome</keyword>
<accession>A0ABN3P3B8</accession>
<dbReference type="Proteomes" id="UP001501095">
    <property type="component" value="Unassembled WGS sequence"/>
</dbReference>
<evidence type="ECO:0000313" key="1">
    <source>
        <dbReference type="EMBL" id="GAA2556905.1"/>
    </source>
</evidence>
<sequence length="87" mass="9036">MVAVGEAREVDVFADGDARQDSVPGGGLGAVRVDVDDHQVGRTAGDADAELRVRAPPVSDPSLVECGGVKAMAPTPRRQAGALRRRM</sequence>
<reference evidence="1 2" key="1">
    <citation type="journal article" date="2019" name="Int. J. Syst. Evol. Microbiol.">
        <title>The Global Catalogue of Microorganisms (GCM) 10K type strain sequencing project: providing services to taxonomists for standard genome sequencing and annotation.</title>
        <authorList>
            <consortium name="The Broad Institute Genomics Platform"/>
            <consortium name="The Broad Institute Genome Sequencing Center for Infectious Disease"/>
            <person name="Wu L."/>
            <person name="Ma J."/>
        </authorList>
    </citation>
    <scope>NUCLEOTIDE SEQUENCE [LARGE SCALE GENOMIC DNA]</scope>
    <source>
        <strain evidence="1 2">JCM 6924</strain>
    </source>
</reference>
<gene>
    <name evidence="1" type="ORF">GCM10010423_68050</name>
</gene>
<protein>
    <submittedName>
        <fullName evidence="1">Uncharacterized protein</fullName>
    </submittedName>
</protein>
<comment type="caution">
    <text evidence="1">The sequence shown here is derived from an EMBL/GenBank/DDBJ whole genome shotgun (WGS) entry which is preliminary data.</text>
</comment>
<organism evidence="1 2">
    <name type="scientific">Streptomyces levis</name>
    <dbReference type="NCBI Taxonomy" id="285566"/>
    <lineage>
        <taxon>Bacteria</taxon>
        <taxon>Bacillati</taxon>
        <taxon>Actinomycetota</taxon>
        <taxon>Actinomycetes</taxon>
        <taxon>Kitasatosporales</taxon>
        <taxon>Streptomycetaceae</taxon>
        <taxon>Streptomyces</taxon>
    </lineage>
</organism>
<proteinExistence type="predicted"/>
<evidence type="ECO:0000313" key="2">
    <source>
        <dbReference type="Proteomes" id="UP001501095"/>
    </source>
</evidence>